<dbReference type="Proteomes" id="UP000628854">
    <property type="component" value="Unassembled WGS sequence"/>
</dbReference>
<keyword evidence="3" id="KW-1185">Reference proteome</keyword>
<gene>
    <name evidence="2" type="ORF">GCM10011503_15440</name>
</gene>
<organism evidence="2 3">
    <name type="scientific">Henriciella pelagia</name>
    <dbReference type="NCBI Taxonomy" id="1977912"/>
    <lineage>
        <taxon>Bacteria</taxon>
        <taxon>Pseudomonadati</taxon>
        <taxon>Pseudomonadota</taxon>
        <taxon>Alphaproteobacteria</taxon>
        <taxon>Hyphomonadales</taxon>
        <taxon>Hyphomonadaceae</taxon>
        <taxon>Henriciella</taxon>
    </lineage>
</organism>
<keyword evidence="1" id="KW-0472">Membrane</keyword>
<dbReference type="EMBL" id="BMKF01000001">
    <property type="protein sequence ID" value="GGB67536.1"/>
    <property type="molecule type" value="Genomic_DNA"/>
</dbReference>
<sequence>MKQLVQSAFDTLGAITFTALLSVFSAIVGGVFVHFLFPRLLMNKRHEFDIKMENHRAKLKRLELLLDREIEAADAYLKLAEELEPNYLWPGMDWHEACVRFSSDLGIAEQKLKAYLARYSFVIPDEMRKQLLRAENTAAESKFEPPSDDFEPSEDVVAGADKVLRTVIDTREELVASIRDGRSIFKFDNA</sequence>
<keyword evidence="1" id="KW-0812">Transmembrane</keyword>
<feature type="transmembrane region" description="Helical" evidence="1">
    <location>
        <begin position="12"/>
        <end position="37"/>
    </location>
</feature>
<comment type="caution">
    <text evidence="2">The sequence shown here is derived from an EMBL/GenBank/DDBJ whole genome shotgun (WGS) entry which is preliminary data.</text>
</comment>
<evidence type="ECO:0000313" key="3">
    <source>
        <dbReference type="Proteomes" id="UP000628854"/>
    </source>
</evidence>
<reference evidence="3" key="1">
    <citation type="journal article" date="2019" name="Int. J. Syst. Evol. Microbiol.">
        <title>The Global Catalogue of Microorganisms (GCM) 10K type strain sequencing project: providing services to taxonomists for standard genome sequencing and annotation.</title>
        <authorList>
            <consortium name="The Broad Institute Genomics Platform"/>
            <consortium name="The Broad Institute Genome Sequencing Center for Infectious Disease"/>
            <person name="Wu L."/>
            <person name="Ma J."/>
        </authorList>
    </citation>
    <scope>NUCLEOTIDE SEQUENCE [LARGE SCALE GENOMIC DNA]</scope>
    <source>
        <strain evidence="3">CGMCC 1.15928</strain>
    </source>
</reference>
<name>A0ABQ1JFD2_9PROT</name>
<accession>A0ABQ1JFD2</accession>
<protein>
    <submittedName>
        <fullName evidence="2">Uncharacterized protein</fullName>
    </submittedName>
</protein>
<evidence type="ECO:0000313" key="2">
    <source>
        <dbReference type="EMBL" id="GGB67536.1"/>
    </source>
</evidence>
<dbReference type="RefSeq" id="WP_084394729.1">
    <property type="nucleotide sequence ID" value="NZ_BMKF01000001.1"/>
</dbReference>
<keyword evidence="1" id="KW-1133">Transmembrane helix</keyword>
<evidence type="ECO:0000256" key="1">
    <source>
        <dbReference type="SAM" id="Phobius"/>
    </source>
</evidence>
<proteinExistence type="predicted"/>